<dbReference type="RefSeq" id="WP_012858184.1">
    <property type="nucleotide sequence ID" value="NC_013515.1"/>
</dbReference>
<name>D1AWF0_STRM9</name>
<dbReference type="OrthoDB" id="9814572at2"/>
<evidence type="ECO:0000313" key="1">
    <source>
        <dbReference type="EMBL" id="ACZ00626.1"/>
    </source>
</evidence>
<dbReference type="Pfam" id="PF20118">
    <property type="entry name" value="DUF6508"/>
    <property type="match status" value="1"/>
</dbReference>
<dbReference type="eggNOG" id="COG1397">
    <property type="taxonomic scope" value="Bacteria"/>
</dbReference>
<dbReference type="KEGG" id="smf:Smon_0133"/>
<proteinExistence type="predicted"/>
<organism evidence="1 2">
    <name type="scientific">Streptobacillus moniliformis (strain ATCC 14647 / DSM 12112 / NCTC 10651 / 9901)</name>
    <dbReference type="NCBI Taxonomy" id="519441"/>
    <lineage>
        <taxon>Bacteria</taxon>
        <taxon>Fusobacteriati</taxon>
        <taxon>Fusobacteriota</taxon>
        <taxon>Fusobacteriia</taxon>
        <taxon>Fusobacteriales</taxon>
        <taxon>Leptotrichiaceae</taxon>
        <taxon>Streptobacillus</taxon>
    </lineage>
</organism>
<accession>D1AWF0</accession>
<evidence type="ECO:0000313" key="2">
    <source>
        <dbReference type="Proteomes" id="UP000002072"/>
    </source>
</evidence>
<dbReference type="GeneID" id="29672788"/>
<dbReference type="EMBL" id="CP001779">
    <property type="protein sequence ID" value="ACZ00626.1"/>
    <property type="molecule type" value="Genomic_DNA"/>
</dbReference>
<dbReference type="HOGENOM" id="CLU_899925_0_0_0"/>
<sequence>MLGLIIKDIVKSNQITESTLMTIEITEALISGYNNEEVTKKEITKVMTKFSKQDLSYVVSACAWLYSNLRDVENYTEISAKLITDNVNQAKALSSAIFLARMGASKEYIKSYITETYDMSLTKEFSMFFESKSFEDTLEYDNASIVIAEAYYKVNYEKYNYLDEKLIKFLNHYRETLSKIKYEKTSMMNKILEHKPYFDKKEIVRWLPTNNRKTPEFFADYGNEVNDLIKLVNHPYFIDFKYTDTIRRLKIYSFKESIATANMLGIRAMLTSIIRRERFGVGTISRAIADGLISELLERYMQIVNDKNI</sequence>
<reference evidence="1 2" key="1">
    <citation type="journal article" date="2009" name="Stand. Genomic Sci.">
        <title>Complete genome sequence of Streptobacillus moniliformis type strain (9901T).</title>
        <authorList>
            <person name="Nolan M."/>
            <person name="Gronow S."/>
            <person name="Lapidus A."/>
            <person name="Ivanova N."/>
            <person name="Copeland A."/>
            <person name="Lucas S."/>
            <person name="Del Rio T.G."/>
            <person name="Chen F."/>
            <person name="Tice H."/>
            <person name="Pitluck S."/>
            <person name="Cheng J.F."/>
            <person name="Sims D."/>
            <person name="Meincke L."/>
            <person name="Bruce D."/>
            <person name="Goodwin L."/>
            <person name="Brettin T."/>
            <person name="Han C."/>
            <person name="Detter J.C."/>
            <person name="Ovchinikova G."/>
            <person name="Pati A."/>
            <person name="Mavromatis K."/>
            <person name="Mikhailova N."/>
            <person name="Chen A."/>
            <person name="Palaniappan K."/>
            <person name="Land M."/>
            <person name="Hauser L."/>
            <person name="Chang Y.J."/>
            <person name="Jeffries C.D."/>
            <person name="Rohde M."/>
            <person name="Sproer C."/>
            <person name="Goker M."/>
            <person name="Bristow J."/>
            <person name="Eisen J.A."/>
            <person name="Markowitz V."/>
            <person name="Hugenholtz P."/>
            <person name="Kyrpides N.C."/>
            <person name="Klenk H.P."/>
            <person name="Chain P."/>
        </authorList>
    </citation>
    <scope>NUCLEOTIDE SEQUENCE [LARGE SCALE GENOMIC DNA]</scope>
    <source>
        <strain evidence="2">ATCC 14647 / DSM 12112 / NCTC 10651 / 9901</strain>
    </source>
</reference>
<dbReference type="STRING" id="519441.Smon_0133"/>
<dbReference type="Proteomes" id="UP000002072">
    <property type="component" value="Chromosome"/>
</dbReference>
<dbReference type="InterPro" id="IPR045425">
    <property type="entry name" value="DUF6508"/>
</dbReference>
<protein>
    <submittedName>
        <fullName evidence="1">Uncharacterized protein</fullName>
    </submittedName>
</protein>
<dbReference type="AlphaFoldDB" id="D1AWF0"/>
<keyword evidence="2" id="KW-1185">Reference proteome</keyword>
<gene>
    <name evidence="1" type="ordered locus">Smon_0133</name>
</gene>